<dbReference type="Proteomes" id="UP000251241">
    <property type="component" value="Unassembled WGS sequence"/>
</dbReference>
<name>A0A2X2JX46_SPHMU</name>
<sequence length="107" mass="12466">MDLRRSKLQKMGYVALLAFLLYSCVSQKENKKLTWYQHQIIEQLVPETDSSYRVQIGIMAATFWLDNQDGQLTKKLNLLQQSYTQRNKVDVAVQQGTNKIIRVTKSE</sequence>
<dbReference type="AlphaFoldDB" id="A0A2X2JX46"/>
<proteinExistence type="predicted"/>
<dbReference type="EMBL" id="UAUU01000011">
    <property type="protein sequence ID" value="SPZ92325.1"/>
    <property type="molecule type" value="Genomic_DNA"/>
</dbReference>
<dbReference type="PROSITE" id="PS51257">
    <property type="entry name" value="PROKAR_LIPOPROTEIN"/>
    <property type="match status" value="1"/>
</dbReference>
<protein>
    <submittedName>
        <fullName evidence="1">Uncharacterized protein</fullName>
    </submittedName>
</protein>
<organism evidence="1 2">
    <name type="scientific">Sphingobacterium multivorum</name>
    <dbReference type="NCBI Taxonomy" id="28454"/>
    <lineage>
        <taxon>Bacteria</taxon>
        <taxon>Pseudomonadati</taxon>
        <taxon>Bacteroidota</taxon>
        <taxon>Sphingobacteriia</taxon>
        <taxon>Sphingobacteriales</taxon>
        <taxon>Sphingobacteriaceae</taxon>
        <taxon>Sphingobacterium</taxon>
    </lineage>
</organism>
<gene>
    <name evidence="1" type="ORF">NCTC11343_04378</name>
</gene>
<dbReference type="GeneID" id="97179339"/>
<dbReference type="RefSeq" id="WP_112375828.1">
    <property type="nucleotide sequence ID" value="NZ_CP069793.1"/>
</dbReference>
<reference evidence="1 2" key="1">
    <citation type="submission" date="2018-06" db="EMBL/GenBank/DDBJ databases">
        <authorList>
            <consortium name="Pathogen Informatics"/>
            <person name="Doyle S."/>
        </authorList>
    </citation>
    <scope>NUCLEOTIDE SEQUENCE [LARGE SCALE GENOMIC DNA]</scope>
    <source>
        <strain evidence="1 2">NCTC11343</strain>
    </source>
</reference>
<accession>A0A2X2JX46</accession>
<evidence type="ECO:0000313" key="1">
    <source>
        <dbReference type="EMBL" id="SPZ92325.1"/>
    </source>
</evidence>
<evidence type="ECO:0000313" key="2">
    <source>
        <dbReference type="Proteomes" id="UP000251241"/>
    </source>
</evidence>